<dbReference type="EMBL" id="CAAALY010017528">
    <property type="protein sequence ID" value="VEL13353.1"/>
    <property type="molecule type" value="Genomic_DNA"/>
</dbReference>
<dbReference type="AlphaFoldDB" id="A0A3S5BQA3"/>
<feature type="non-terminal residue" evidence="2">
    <location>
        <position position="290"/>
    </location>
</feature>
<gene>
    <name evidence="2" type="ORF">PXEA_LOCUS6793</name>
</gene>
<organism evidence="2 3">
    <name type="scientific">Protopolystoma xenopodis</name>
    <dbReference type="NCBI Taxonomy" id="117903"/>
    <lineage>
        <taxon>Eukaryota</taxon>
        <taxon>Metazoa</taxon>
        <taxon>Spiralia</taxon>
        <taxon>Lophotrochozoa</taxon>
        <taxon>Platyhelminthes</taxon>
        <taxon>Monogenea</taxon>
        <taxon>Polyopisthocotylea</taxon>
        <taxon>Polystomatidea</taxon>
        <taxon>Polystomatidae</taxon>
        <taxon>Protopolystoma</taxon>
    </lineage>
</organism>
<sequence>MSAEVGTLPLNTAQSSFINAPICKTEVACLESALLSEPDTLLFKGENNLGGKHMTATCALTGDNDSRSISNGKGNRSEGIESDPGVGRVNSIDSSSIVSPSSSQLSPIPLIGHVTSGGSISLLDQGISSASSLVDGITGSLVFSDNRLSATISSSCASSASDPLDGNMLGVKCCTNNSSSNCDTLALDLQNIKQGKHSSPILDCTRSNRRSVGEDFLNTNGFSLGVPTSEFDNTKVSLHNISGNNLRVVPGRPSTLNDLVDLSSFTNSGADDLSTLQLALSSGAMSPLLT</sequence>
<accession>A0A3S5BQA3</accession>
<feature type="region of interest" description="Disordered" evidence="1">
    <location>
        <begin position="60"/>
        <end position="104"/>
    </location>
</feature>
<evidence type="ECO:0000313" key="2">
    <source>
        <dbReference type="EMBL" id="VEL13353.1"/>
    </source>
</evidence>
<evidence type="ECO:0000313" key="3">
    <source>
        <dbReference type="Proteomes" id="UP000784294"/>
    </source>
</evidence>
<name>A0A3S5BQA3_9PLAT</name>
<reference evidence="2" key="1">
    <citation type="submission" date="2018-11" db="EMBL/GenBank/DDBJ databases">
        <authorList>
            <consortium name="Pathogen Informatics"/>
        </authorList>
    </citation>
    <scope>NUCLEOTIDE SEQUENCE</scope>
</reference>
<protein>
    <submittedName>
        <fullName evidence="2">Uncharacterized protein</fullName>
    </submittedName>
</protein>
<keyword evidence="3" id="KW-1185">Reference proteome</keyword>
<proteinExistence type="predicted"/>
<evidence type="ECO:0000256" key="1">
    <source>
        <dbReference type="SAM" id="MobiDB-lite"/>
    </source>
</evidence>
<feature type="compositionally biased region" description="Low complexity" evidence="1">
    <location>
        <begin position="91"/>
        <end position="104"/>
    </location>
</feature>
<comment type="caution">
    <text evidence="2">The sequence shown here is derived from an EMBL/GenBank/DDBJ whole genome shotgun (WGS) entry which is preliminary data.</text>
</comment>
<dbReference type="Proteomes" id="UP000784294">
    <property type="component" value="Unassembled WGS sequence"/>
</dbReference>